<name>A0A4R5EXW6_9RHOB</name>
<keyword evidence="1" id="KW-0812">Transmembrane</keyword>
<organism evidence="2 3">
    <name type="scientific">Antarcticimicrobium sediminis</name>
    <dbReference type="NCBI Taxonomy" id="2546227"/>
    <lineage>
        <taxon>Bacteria</taxon>
        <taxon>Pseudomonadati</taxon>
        <taxon>Pseudomonadota</taxon>
        <taxon>Alphaproteobacteria</taxon>
        <taxon>Rhodobacterales</taxon>
        <taxon>Paracoccaceae</taxon>
        <taxon>Antarcticimicrobium</taxon>
    </lineage>
</organism>
<dbReference type="Gene3D" id="3.30.70.1430">
    <property type="entry name" value="Multidrug efflux transporter AcrB pore domain"/>
    <property type="match status" value="2"/>
</dbReference>
<dbReference type="PANTHER" id="PTHR32063:SF33">
    <property type="entry name" value="RND SUPERFAMILY EFFLUX PUMP PERMEASE COMPONENT"/>
    <property type="match status" value="1"/>
</dbReference>
<proteinExistence type="predicted"/>
<dbReference type="RefSeq" id="WP_132827924.1">
    <property type="nucleotide sequence ID" value="NZ_SMFP01000003.1"/>
</dbReference>
<feature type="transmembrane region" description="Helical" evidence="1">
    <location>
        <begin position="327"/>
        <end position="347"/>
    </location>
</feature>
<evidence type="ECO:0000313" key="3">
    <source>
        <dbReference type="Proteomes" id="UP000294662"/>
    </source>
</evidence>
<feature type="transmembrane region" description="Helical" evidence="1">
    <location>
        <begin position="12"/>
        <end position="30"/>
    </location>
</feature>
<dbReference type="Proteomes" id="UP000294662">
    <property type="component" value="Unassembled WGS sequence"/>
</dbReference>
<evidence type="ECO:0000256" key="1">
    <source>
        <dbReference type="SAM" id="Phobius"/>
    </source>
</evidence>
<dbReference type="SUPFAM" id="SSF82693">
    <property type="entry name" value="Multidrug efflux transporter AcrB pore domain, PN1, PN2, PC1 and PC2 subdomains"/>
    <property type="match status" value="2"/>
</dbReference>
<dbReference type="AlphaFoldDB" id="A0A4R5EXW6"/>
<dbReference type="PANTHER" id="PTHR32063">
    <property type="match status" value="1"/>
</dbReference>
<feature type="transmembrane region" description="Helical" evidence="1">
    <location>
        <begin position="988"/>
        <end position="1015"/>
    </location>
</feature>
<dbReference type="Gene3D" id="3.30.70.1320">
    <property type="entry name" value="Multidrug efflux transporter AcrB pore domain like"/>
    <property type="match status" value="1"/>
</dbReference>
<comment type="caution">
    <text evidence="2">The sequence shown here is derived from an EMBL/GenBank/DDBJ whole genome shotgun (WGS) entry which is preliminary data.</text>
</comment>
<accession>A0A4R5EXW6</accession>
<dbReference type="InterPro" id="IPR027463">
    <property type="entry name" value="AcrB_DN_DC_subdom"/>
</dbReference>
<feature type="transmembrane region" description="Helical" evidence="1">
    <location>
        <begin position="914"/>
        <end position="936"/>
    </location>
</feature>
<dbReference type="GO" id="GO:0005886">
    <property type="term" value="C:plasma membrane"/>
    <property type="evidence" value="ECO:0007669"/>
    <property type="project" value="TreeGrafter"/>
</dbReference>
<feature type="transmembrane region" description="Helical" evidence="1">
    <location>
        <begin position="518"/>
        <end position="536"/>
    </location>
</feature>
<sequence>MIAYFVRHPVAANLLMVLVLILGVAVVTGIERETFPEFTASTVNVGVVYPGASARDVDEEVCVPLEDAVTGVTSLAEFDCVSLDGRASATAELDDGGDIIQFFNDVFSAVSGITDFPDAAETPTVEIQGQTDLVALIAVSGIAGKQGLIEYTDQLADRLLALDGVAQALVSGISDRELRVVFDQQMLRRYGLSASDLLTAIEARSLRQPLGDVSMGGTSFVLRYSDVRRSVSELEDLIVLQTPEGGVVRLGDLAQVIVVDSDEDVQSFIDGDQAAIISIYKSKDDDSIRVFTTVDSLLSREQARYPDPFRLTVINNSTDVVKERLNLILRNIAMGLVLVFGTMWLFFSMRESLWISASLPVSFLGGLFLMSVLGITINMITLVALLMAVGVIMDDSIVIAENIDKWRGKVGWLEAASRGAMEVMPGVVSSFLTTACVFGPLMFITGDFGQILKFIPMVLLLTLTLSLVEGFLILPHHLSHGGKAGDVAPRERRANRVLERFKDRVLLPIAARLVRVRYLTFGTVIAALMLTIGLIASGQVKVIGFPTTESDTIIARIALTPGIARSRTVAEVDHILAALDRVDAQLTPGTEAAAPLVERVLVQYAVNSDVTANGSNTATVTVDLLESTLRNVTADAVLALWRQETGPIPDLVQGSFSQAERGPGGADLDVEVLGRDLEVVQAAANDMLVALVSRADVTEAFVDLQGGRREVQMALIPFGYTVGLTPQSLAAQLSTAFAGAEADSFRSGSSSMTVRVQLGDSIASLSELELFPVTLPSGAQVALGSVADFTHSASFPSITRKAGQITARIEGKIDRAATTSTRISAVAMDELAPSIRKAYPDITIRIGGATEEQQKSQTSMMRSLLLGLVGVYLVLAFQFRSYSLPLIVMLSIPFALIGTVLGHLAMGLDMSMPSMIGFASLSGIVVNNAILFLTFFQTHLEGDDYVSAALNAVRDRFRPILLSTSTTFAGLVPIMFDTSPQVQTMVPLVVSVAFGLLASMILVVLVFPSLLAIYFDIFSLRRWISKFRDSDAEAAKQPSPQKPG</sequence>
<feature type="transmembrane region" description="Helical" evidence="1">
    <location>
        <begin position="367"/>
        <end position="392"/>
    </location>
</feature>
<dbReference type="PRINTS" id="PR00702">
    <property type="entry name" value="ACRIFLAVINRP"/>
</dbReference>
<dbReference type="Gene3D" id="1.20.1640.10">
    <property type="entry name" value="Multidrug efflux transporter AcrB transmembrane domain"/>
    <property type="match status" value="2"/>
</dbReference>
<dbReference type="GO" id="GO:0042910">
    <property type="term" value="F:xenobiotic transmembrane transporter activity"/>
    <property type="evidence" value="ECO:0007669"/>
    <property type="project" value="TreeGrafter"/>
</dbReference>
<dbReference type="Gene3D" id="3.30.2090.10">
    <property type="entry name" value="Multidrug efflux transporter AcrB TolC docking domain, DN and DC subdomains"/>
    <property type="match status" value="2"/>
</dbReference>
<dbReference type="SUPFAM" id="SSF82866">
    <property type="entry name" value="Multidrug efflux transporter AcrB transmembrane domain"/>
    <property type="match status" value="2"/>
</dbReference>
<feature type="transmembrane region" description="Helical" evidence="1">
    <location>
        <begin position="423"/>
        <end position="445"/>
    </location>
</feature>
<dbReference type="EMBL" id="SMFP01000003">
    <property type="protein sequence ID" value="TDE39670.1"/>
    <property type="molecule type" value="Genomic_DNA"/>
</dbReference>
<dbReference type="OrthoDB" id="174266at2"/>
<dbReference type="InterPro" id="IPR001036">
    <property type="entry name" value="Acrflvin-R"/>
</dbReference>
<evidence type="ECO:0000313" key="2">
    <source>
        <dbReference type="EMBL" id="TDE39670.1"/>
    </source>
</evidence>
<dbReference type="SUPFAM" id="SSF82714">
    <property type="entry name" value="Multidrug efflux transporter AcrB TolC docking domain, DN and DC subdomains"/>
    <property type="match status" value="2"/>
</dbReference>
<keyword evidence="1" id="KW-1133">Transmembrane helix</keyword>
<feature type="transmembrane region" description="Helical" evidence="1">
    <location>
        <begin position="957"/>
        <end position="976"/>
    </location>
</feature>
<gene>
    <name evidence="2" type="ORF">E1B25_06355</name>
</gene>
<protein>
    <submittedName>
        <fullName evidence="2">Efflux RND transporter permease subunit</fullName>
    </submittedName>
</protein>
<keyword evidence="1" id="KW-0472">Membrane</keyword>
<feature type="transmembrane region" description="Helical" evidence="1">
    <location>
        <begin position="860"/>
        <end position="879"/>
    </location>
</feature>
<feature type="transmembrane region" description="Helical" evidence="1">
    <location>
        <begin position="886"/>
        <end position="908"/>
    </location>
</feature>
<reference evidence="2 3" key="1">
    <citation type="submission" date="2019-03" db="EMBL/GenBank/DDBJ databases">
        <authorList>
            <person name="Zhang S."/>
        </authorList>
    </citation>
    <scope>NUCLEOTIDE SEQUENCE [LARGE SCALE GENOMIC DNA]</scope>
    <source>
        <strain evidence="2 3">S4J41</strain>
    </source>
</reference>
<dbReference type="Gene3D" id="3.30.70.1440">
    <property type="entry name" value="Multidrug efflux transporter AcrB pore domain"/>
    <property type="match status" value="1"/>
</dbReference>
<dbReference type="Pfam" id="PF00873">
    <property type="entry name" value="ACR_tran"/>
    <property type="match status" value="1"/>
</dbReference>
<keyword evidence="3" id="KW-1185">Reference proteome</keyword>
<feature type="transmembrane region" description="Helical" evidence="1">
    <location>
        <begin position="451"/>
        <end position="474"/>
    </location>
</feature>